<dbReference type="Gene3D" id="2.60.40.2700">
    <property type="match status" value="2"/>
</dbReference>
<dbReference type="InterPro" id="IPR008964">
    <property type="entry name" value="Invasin/intimin_cell_adhesion"/>
</dbReference>
<dbReference type="Pfam" id="PF19081">
    <property type="entry name" value="Ig_7"/>
    <property type="match status" value="1"/>
</dbReference>
<dbReference type="Gene3D" id="2.60.120.200">
    <property type="match status" value="2"/>
</dbReference>
<organism evidence="4">
    <name type="scientific">Flavobacterium sp. WC2409</name>
    <dbReference type="NCBI Taxonomy" id="3234139"/>
    <lineage>
        <taxon>Bacteria</taxon>
        <taxon>Pseudomonadati</taxon>
        <taxon>Bacteroidota</taxon>
        <taxon>Flavobacteriia</taxon>
        <taxon>Flavobacteriales</taxon>
        <taxon>Flavobacteriaceae</taxon>
        <taxon>Flavobacterium</taxon>
    </lineage>
</organism>
<feature type="signal peptide" evidence="1">
    <location>
        <begin position="1"/>
        <end position="21"/>
    </location>
</feature>
<reference evidence="4" key="1">
    <citation type="submission" date="2024-07" db="EMBL/GenBank/DDBJ databases">
        <authorList>
            <person name="Biller S.J."/>
        </authorList>
    </citation>
    <scope>NUCLEOTIDE SEQUENCE</scope>
    <source>
        <strain evidence="4">WC2409</strain>
    </source>
</reference>
<dbReference type="GO" id="GO:0004553">
    <property type="term" value="F:hydrolase activity, hydrolyzing O-glycosyl compounds"/>
    <property type="evidence" value="ECO:0007669"/>
    <property type="project" value="UniProtKB-ARBA"/>
</dbReference>
<feature type="domain" description="BIG2" evidence="2">
    <location>
        <begin position="717"/>
        <end position="758"/>
    </location>
</feature>
<dbReference type="Pfam" id="PF02368">
    <property type="entry name" value="Big_2"/>
    <property type="match status" value="1"/>
</dbReference>
<evidence type="ECO:0000313" key="4">
    <source>
        <dbReference type="EMBL" id="XDU97081.1"/>
    </source>
</evidence>
<dbReference type="InterPro" id="IPR003343">
    <property type="entry name" value="Big_2"/>
</dbReference>
<protein>
    <submittedName>
        <fullName evidence="4">LamG-like jellyroll fold domain-containing protein</fullName>
    </submittedName>
</protein>
<dbReference type="GO" id="GO:0005975">
    <property type="term" value="P:carbohydrate metabolic process"/>
    <property type="evidence" value="ECO:0007669"/>
    <property type="project" value="UniProtKB-ARBA"/>
</dbReference>
<proteinExistence type="predicted"/>
<keyword evidence="1" id="KW-0732">Signal</keyword>
<dbReference type="Pfam" id="PF13385">
    <property type="entry name" value="Laminin_G_3"/>
    <property type="match status" value="1"/>
</dbReference>
<evidence type="ECO:0000259" key="2">
    <source>
        <dbReference type="Pfam" id="PF02368"/>
    </source>
</evidence>
<evidence type="ECO:0000259" key="3">
    <source>
        <dbReference type="Pfam" id="PF19081"/>
    </source>
</evidence>
<dbReference type="RefSeq" id="WP_369754045.1">
    <property type="nucleotide sequence ID" value="NZ_CP165625.1"/>
</dbReference>
<dbReference type="EMBL" id="CP165625">
    <property type="protein sequence ID" value="XDU97081.1"/>
    <property type="molecule type" value="Genomic_DNA"/>
</dbReference>
<dbReference type="SUPFAM" id="SSF49899">
    <property type="entry name" value="Concanavalin A-like lectins/glucanases"/>
    <property type="match status" value="2"/>
</dbReference>
<sequence>MKFYKKIFYFFLIFVISQGYAQNSLDVLGLDNTTPAAVAYSLRKLSSSYVGDAIQVRRSNDNATQGISFDGNGDLDTASLLAFVGANDGFVTIWYDQSGNGKNAVQNILLNQPKIITAGVIERSNGLPSIIFSGSQFLVVTSTMFNNDLTGCLVYKASSLNTRSGGGGSWYNMNGIFGSEQPGGTTDFAYGIYNNKFTAGNGPSDKSLGGNAAVNDNVIRIHSWTRNSINGQMNLYANSASDGTVNLNTGTSSAVTSVAIGANQTFSGGQVFYNGNVSELILFAAVLANPRQKIENNQGNYYSICLLDTQPNSNNQSVVLGGSPTTLSVLSNDPTATYQWYSNNIKSNSGGTLLSGETNNNYTPSATNEGTLYYYAIISTATITCSSNVSGYVRVGIEITSQPSTSNQTVIQNNTVNSLSVVATGSSITYQWYKNVSKTNTGGTLITGATNNSYTPDSTDLGTNYYYVVISGNNTVLVSNPSGAIKITTNPIIWNGNIITFSKADYANYNLVQNQDVLTNTVKITRADDQGLFNIAAESRFGGSSPSNTEWAEGLLSNYANLTYRTWQQAVNYSPPTSVNKTYVVHLIAENIFLELKFLSWTDSGNGGGFSYSRTTPCTPPSEPIASDQNHNSPATVADLVATGTNIKWYLADTGGSPLQANTTLTSATYYVTQTVSSCESTRKAISVTIISCLSPALSNFNAVNKTYFDGKYTVYQPTSNSSGAFTYTSSNLSVATVSGTTINIISAGSTTITATQDLDGTYCSGSIASILTVNNISVLTKNGELTTSKTNYVNKNGAIGGDFGVDKNGLTIQSKTYDLTTDLVMHLDAGNTASYPGSGTTWTDLSGLGNNGILINNPVYNSSDGGNLVFNGSNTYVNAPLTKTASCTFSVWAKSTNTNSNKMLFNAGNDGAGPDLFFSGNVLSWNTWDSSNNPFGNIPATSANGNWHNYVVVNDAVSNTAKVYYDGVLYGTAVYKNASANTNLYIGGTTGGYQWDGAIGNFQAHNRVLTPAEVAQNFNHFKIRYGL</sequence>
<accession>A0AB39W880</accession>
<dbReference type="InterPro" id="IPR013320">
    <property type="entry name" value="ConA-like_dom_sf"/>
</dbReference>
<gene>
    <name evidence="4" type="ORF">AB3G34_08185</name>
</gene>
<dbReference type="Gene3D" id="2.60.40.1080">
    <property type="match status" value="1"/>
</dbReference>
<evidence type="ECO:0000256" key="1">
    <source>
        <dbReference type="SAM" id="SignalP"/>
    </source>
</evidence>
<name>A0AB39W880_9FLAO</name>
<dbReference type="AlphaFoldDB" id="A0AB39W880"/>
<dbReference type="SUPFAM" id="SSF49373">
    <property type="entry name" value="Invasin/intimin cell-adhesion fragments"/>
    <property type="match status" value="1"/>
</dbReference>
<dbReference type="InterPro" id="IPR044023">
    <property type="entry name" value="Ig_7"/>
</dbReference>
<feature type="domain" description="Ig-like" evidence="3">
    <location>
        <begin position="636"/>
        <end position="690"/>
    </location>
</feature>
<feature type="chain" id="PRO_5044322659" evidence="1">
    <location>
        <begin position="22"/>
        <end position="1028"/>
    </location>
</feature>